<accession>A0A9P9WJQ2</accession>
<protein>
    <submittedName>
        <fullName evidence="2">Uncharacterized protein</fullName>
    </submittedName>
</protein>
<dbReference type="EMBL" id="JAFIMR010000019">
    <property type="protein sequence ID" value="KAI1866986.1"/>
    <property type="molecule type" value="Genomic_DNA"/>
</dbReference>
<evidence type="ECO:0000256" key="1">
    <source>
        <dbReference type="SAM" id="MobiDB-lite"/>
    </source>
</evidence>
<feature type="compositionally biased region" description="Pro residues" evidence="1">
    <location>
        <begin position="1"/>
        <end position="11"/>
    </location>
</feature>
<feature type="region of interest" description="Disordered" evidence="1">
    <location>
        <begin position="1"/>
        <end position="37"/>
    </location>
</feature>
<reference evidence="2" key="1">
    <citation type="submission" date="2021-03" db="EMBL/GenBank/DDBJ databases">
        <title>Revisited historic fungal species revealed as producer of novel bioactive compounds through whole genome sequencing and comparative genomics.</title>
        <authorList>
            <person name="Vignolle G.A."/>
            <person name="Hochenegger N."/>
            <person name="Mach R.L."/>
            <person name="Mach-Aigner A.R."/>
            <person name="Javad Rahimi M."/>
            <person name="Salim K.A."/>
            <person name="Chan C.M."/>
            <person name="Lim L.B.L."/>
            <person name="Cai F."/>
            <person name="Druzhinina I.S."/>
            <person name="U'Ren J.M."/>
            <person name="Derntl C."/>
        </authorList>
    </citation>
    <scope>NUCLEOTIDE SEQUENCE</scope>
    <source>
        <strain evidence="2">TUCIM 5799</strain>
    </source>
</reference>
<comment type="caution">
    <text evidence="2">The sequence shown here is derived from an EMBL/GenBank/DDBJ whole genome shotgun (WGS) entry which is preliminary data.</text>
</comment>
<dbReference type="OrthoDB" id="3921745at2759"/>
<evidence type="ECO:0000313" key="3">
    <source>
        <dbReference type="Proteomes" id="UP000829685"/>
    </source>
</evidence>
<sequence length="358" mass="41258">MSTAPSSPPRSPLRKSEPMEAQLQRVPWRRPSLQPDATPAAGIAKLPPMMRRASAESVLPGLSSILNVPRTTVTQAPNLQSPPTHYTYSTSPEPSACADYVLSRYHGDLGDDDPITGFLNEQRRRQSRDGRQWRESPLPEALHPPALARRLHIKVEYPQPSPSRSPGYDHRLVNHARKADSLRHIRHGGIRKKPKDTPHCNKRYTREQMDFIRYLKVDVILTWNEIAHQVQQYFPDSEFERGTQGVQGVYYRQNKNLPVVDLETNALKYLPNGHIDRWEKKCRDQPDKKVYGLINIWPEVALTYPWVKEEHKQLAAKLAPRRCGEREDAYRHAVDNGLWKETLPENECACCCYQKREK</sequence>
<name>A0A9P9WJQ2_9PEZI</name>
<dbReference type="Proteomes" id="UP000829685">
    <property type="component" value="Unassembled WGS sequence"/>
</dbReference>
<organism evidence="2 3">
    <name type="scientific">Neoarthrinium moseri</name>
    <dbReference type="NCBI Taxonomy" id="1658444"/>
    <lineage>
        <taxon>Eukaryota</taxon>
        <taxon>Fungi</taxon>
        <taxon>Dikarya</taxon>
        <taxon>Ascomycota</taxon>
        <taxon>Pezizomycotina</taxon>
        <taxon>Sordariomycetes</taxon>
        <taxon>Xylariomycetidae</taxon>
        <taxon>Amphisphaeriales</taxon>
        <taxon>Apiosporaceae</taxon>
        <taxon>Neoarthrinium</taxon>
    </lineage>
</organism>
<feature type="region of interest" description="Disordered" evidence="1">
    <location>
        <begin position="123"/>
        <end position="145"/>
    </location>
</feature>
<proteinExistence type="predicted"/>
<dbReference type="AlphaFoldDB" id="A0A9P9WJQ2"/>
<evidence type="ECO:0000313" key="2">
    <source>
        <dbReference type="EMBL" id="KAI1866986.1"/>
    </source>
</evidence>
<gene>
    <name evidence="2" type="ORF">JX265_007562</name>
</gene>
<feature type="compositionally biased region" description="Basic and acidic residues" evidence="1">
    <location>
        <begin position="123"/>
        <end position="134"/>
    </location>
</feature>
<keyword evidence="3" id="KW-1185">Reference proteome</keyword>